<organism evidence="2 3">
    <name type="scientific">Nocardioides kongjuensis</name>
    <dbReference type="NCBI Taxonomy" id="349522"/>
    <lineage>
        <taxon>Bacteria</taxon>
        <taxon>Bacillati</taxon>
        <taxon>Actinomycetota</taxon>
        <taxon>Actinomycetes</taxon>
        <taxon>Propionibacteriales</taxon>
        <taxon>Nocardioidaceae</taxon>
        <taxon>Nocardioides</taxon>
    </lineage>
</organism>
<name>A0A852R996_9ACTN</name>
<evidence type="ECO:0000313" key="3">
    <source>
        <dbReference type="Proteomes" id="UP000582231"/>
    </source>
</evidence>
<keyword evidence="3" id="KW-1185">Reference proteome</keyword>
<gene>
    <name evidence="2" type="ORF">BJ958_001133</name>
</gene>
<keyword evidence="1" id="KW-1133">Transmembrane helix</keyword>
<evidence type="ECO:0000313" key="2">
    <source>
        <dbReference type="EMBL" id="NYD29587.1"/>
    </source>
</evidence>
<dbReference type="EMBL" id="JACCBF010000001">
    <property type="protein sequence ID" value="NYD29587.1"/>
    <property type="molecule type" value="Genomic_DNA"/>
</dbReference>
<protein>
    <submittedName>
        <fullName evidence="2">Uncharacterized protein</fullName>
    </submittedName>
</protein>
<dbReference type="Proteomes" id="UP000582231">
    <property type="component" value="Unassembled WGS sequence"/>
</dbReference>
<reference evidence="2 3" key="1">
    <citation type="submission" date="2020-07" db="EMBL/GenBank/DDBJ databases">
        <title>Sequencing the genomes of 1000 actinobacteria strains.</title>
        <authorList>
            <person name="Klenk H.-P."/>
        </authorList>
    </citation>
    <scope>NUCLEOTIDE SEQUENCE [LARGE SCALE GENOMIC DNA]</scope>
    <source>
        <strain evidence="2 3">DSM 19082</strain>
    </source>
</reference>
<proteinExistence type="predicted"/>
<dbReference type="AlphaFoldDB" id="A0A852R996"/>
<keyword evidence="1" id="KW-0472">Membrane</keyword>
<feature type="transmembrane region" description="Helical" evidence="1">
    <location>
        <begin position="46"/>
        <end position="68"/>
    </location>
</feature>
<evidence type="ECO:0000256" key="1">
    <source>
        <dbReference type="SAM" id="Phobius"/>
    </source>
</evidence>
<accession>A0A852R996</accession>
<sequence>MTDLDHLDPLVGPALRERLRDERPDLEHLAATSLASGQRLRRRRRVAVSGAVAGVVAVATVSVAAGVVTGDGTAARDRSVATAPTTAATTVAAPATLRVGQQLDLGDGLVATIRTDQTGLYELGASTLPGPGTGFVALVSGPTDRIDTWWSEGLGTLTQDWPGITVAVSMADADALGMLGKVDKAPVTTPAGWTCEWFLSDDKAACTSTDGGVAGLVIRDAADHDEWLSSPDKGADPGVYVTDVHDGIFISVEGGQGTTDAEVTTLGEGLAWVD</sequence>
<dbReference type="RefSeq" id="WP_179725945.1">
    <property type="nucleotide sequence ID" value="NZ_BAABEF010000001.1"/>
</dbReference>
<comment type="caution">
    <text evidence="2">The sequence shown here is derived from an EMBL/GenBank/DDBJ whole genome shotgun (WGS) entry which is preliminary data.</text>
</comment>
<keyword evidence="1" id="KW-0812">Transmembrane</keyword>